<dbReference type="OrthoDB" id="10252326at2759"/>
<dbReference type="AlphaFoldDB" id="V6LV86"/>
<organism evidence="7">
    <name type="scientific">Spironucleus salmonicida</name>
    <dbReference type="NCBI Taxonomy" id="348837"/>
    <lineage>
        <taxon>Eukaryota</taxon>
        <taxon>Metamonada</taxon>
        <taxon>Diplomonadida</taxon>
        <taxon>Hexamitidae</taxon>
        <taxon>Hexamitinae</taxon>
        <taxon>Spironucleus</taxon>
    </lineage>
</organism>
<dbReference type="EMBL" id="KI546113">
    <property type="protein sequence ID" value="EST44694.1"/>
    <property type="molecule type" value="Genomic_DNA"/>
</dbReference>
<dbReference type="Pfam" id="PF02729">
    <property type="entry name" value="OTCace_N"/>
    <property type="match status" value="1"/>
</dbReference>
<dbReference type="EMBL" id="AUWU02000005">
    <property type="protein sequence ID" value="KAH0573007.1"/>
    <property type="molecule type" value="Genomic_DNA"/>
</dbReference>
<dbReference type="InterPro" id="IPR036901">
    <property type="entry name" value="Asp/Orn_carbamoylTrfase_sf"/>
</dbReference>
<dbReference type="VEuPathDB" id="GiardiaDB:SS50377_25124"/>
<dbReference type="PRINTS" id="PR00102">
    <property type="entry name" value="OTCASE"/>
</dbReference>
<dbReference type="Pfam" id="PF00185">
    <property type="entry name" value="OTCace"/>
    <property type="match status" value="1"/>
</dbReference>
<evidence type="ECO:0000313" key="9">
    <source>
        <dbReference type="Proteomes" id="UP000018208"/>
    </source>
</evidence>
<dbReference type="PANTHER" id="PTHR45753:SF3">
    <property type="entry name" value="ORNITHINE TRANSCARBAMYLASE, MITOCHONDRIAL"/>
    <property type="match status" value="1"/>
</dbReference>
<proteinExistence type="inferred from homology"/>
<dbReference type="EC" id="2.1.3.3" evidence="2"/>
<sequence>MPYKNTRHLLTISSLAPAEFERLIDTAIDMKINPEKYQKSCSGKQLLAFFAKPSLRTRISLETAMTNLGGHCIYYELGANSNLGVKETMQDTAEVISRMVDVVSARLPTRASMTELAKFASVPCINALDDWAHPLQMVCDFMTIKMHFGSFKGLRMCYSGDCYNNVTYDIMRACAMLGMEMVVICPDHKDYSPVQEVIDEVATLNRISGGKCTIAHDIKACAGVNIMYADSWMSYHISKDQKAERYKHLMPFQINDEAMALTATNSVFMNCLPAQRGDEQTASVMDGPKSIAYTEAGNRLWSAMAVLNFFINDVVSK</sequence>
<dbReference type="PANTHER" id="PTHR45753">
    <property type="entry name" value="ORNITHINE CARBAMOYLTRANSFERASE, MITOCHONDRIAL"/>
    <property type="match status" value="1"/>
</dbReference>
<dbReference type="GO" id="GO:0042450">
    <property type="term" value="P:L-arginine biosynthetic process via ornithine"/>
    <property type="evidence" value="ECO:0007669"/>
    <property type="project" value="TreeGrafter"/>
</dbReference>
<reference evidence="8" key="2">
    <citation type="submission" date="2020-12" db="EMBL/GenBank/DDBJ databases">
        <title>New Spironucleus salmonicida genome in near-complete chromosomes.</title>
        <authorList>
            <person name="Xu F."/>
            <person name="Kurt Z."/>
            <person name="Jimenez-Gonzalez A."/>
            <person name="Astvaldsson A."/>
            <person name="Andersson J.O."/>
            <person name="Svard S.G."/>
        </authorList>
    </citation>
    <scope>NUCLEOTIDE SEQUENCE</scope>
    <source>
        <strain evidence="8">ATCC 50377</strain>
    </source>
</reference>
<dbReference type="NCBIfam" id="TIGR00658">
    <property type="entry name" value="orni_carb_tr"/>
    <property type="match status" value="1"/>
</dbReference>
<dbReference type="GO" id="GO:0004585">
    <property type="term" value="F:ornithine carbamoyltransferase activity"/>
    <property type="evidence" value="ECO:0007669"/>
    <property type="project" value="UniProtKB-EC"/>
</dbReference>
<dbReference type="Proteomes" id="UP000018208">
    <property type="component" value="Unassembled WGS sequence"/>
</dbReference>
<name>V6LV86_9EUKA</name>
<evidence type="ECO:0000259" key="6">
    <source>
        <dbReference type="Pfam" id="PF02729"/>
    </source>
</evidence>
<evidence type="ECO:0000256" key="1">
    <source>
        <dbReference type="ARBA" id="ARBA00007805"/>
    </source>
</evidence>
<keyword evidence="9" id="KW-1185">Reference proteome</keyword>
<dbReference type="SUPFAM" id="SSF53671">
    <property type="entry name" value="Aspartate/ornithine carbamoyltransferase"/>
    <property type="match status" value="1"/>
</dbReference>
<dbReference type="InterPro" id="IPR006130">
    <property type="entry name" value="Asp/Orn_carbamoylTrfase"/>
</dbReference>
<dbReference type="GO" id="GO:0016597">
    <property type="term" value="F:amino acid binding"/>
    <property type="evidence" value="ECO:0007669"/>
    <property type="project" value="InterPro"/>
</dbReference>
<dbReference type="FunFam" id="3.40.50.1370:FF:000008">
    <property type="entry name" value="Ornithine carbamoyltransferase"/>
    <property type="match status" value="1"/>
</dbReference>
<reference evidence="7 8" key="1">
    <citation type="journal article" date="2014" name="PLoS Genet.">
        <title>The Genome of Spironucleus salmonicida Highlights a Fish Pathogen Adapted to Fluctuating Environments.</title>
        <authorList>
            <person name="Xu F."/>
            <person name="Jerlstrom-Hultqvist J."/>
            <person name="Einarsson E."/>
            <person name="Astvaldsson A."/>
            <person name="Svard S.G."/>
            <person name="Andersson J.O."/>
        </authorList>
    </citation>
    <scope>NUCLEOTIDE SEQUENCE</scope>
    <source>
        <strain evidence="8">ATCC 50377</strain>
    </source>
</reference>
<accession>V6LV86</accession>
<evidence type="ECO:0000256" key="3">
    <source>
        <dbReference type="ARBA" id="ARBA00022679"/>
    </source>
</evidence>
<feature type="domain" description="Aspartate/ornithine carbamoyltransferase carbamoyl-P binding" evidence="6">
    <location>
        <begin position="7"/>
        <end position="145"/>
    </location>
</feature>
<evidence type="ECO:0000256" key="4">
    <source>
        <dbReference type="RuleBase" id="RU003634"/>
    </source>
</evidence>
<evidence type="ECO:0000256" key="2">
    <source>
        <dbReference type="ARBA" id="ARBA00013007"/>
    </source>
</evidence>
<evidence type="ECO:0000259" key="5">
    <source>
        <dbReference type="Pfam" id="PF00185"/>
    </source>
</evidence>
<evidence type="ECO:0000313" key="8">
    <source>
        <dbReference type="EMBL" id="KAH0573007.1"/>
    </source>
</evidence>
<gene>
    <name evidence="7" type="ORF">SS50377_15405</name>
    <name evidence="8" type="ORF">SS50377_25124</name>
</gene>
<keyword evidence="3 4" id="KW-0808">Transferase</keyword>
<dbReference type="GO" id="GO:0019240">
    <property type="term" value="P:citrulline biosynthetic process"/>
    <property type="evidence" value="ECO:0007669"/>
    <property type="project" value="TreeGrafter"/>
</dbReference>
<dbReference type="InterPro" id="IPR002292">
    <property type="entry name" value="Orn/put_carbamltrans"/>
</dbReference>
<dbReference type="PRINTS" id="PR00100">
    <property type="entry name" value="AOTCASE"/>
</dbReference>
<dbReference type="InterPro" id="IPR006131">
    <property type="entry name" value="Asp_carbamoyltransf_Asp/Orn-bd"/>
</dbReference>
<protein>
    <recommendedName>
        <fullName evidence="2">ornithine carbamoyltransferase</fullName>
        <ecNumber evidence="2">2.1.3.3</ecNumber>
    </recommendedName>
</protein>
<comment type="similarity">
    <text evidence="1">Belongs to the aspartate/ornithine carbamoyltransferase superfamily. OTCase family.</text>
</comment>
<dbReference type="Gene3D" id="3.40.50.1370">
    <property type="entry name" value="Aspartate/ornithine carbamoyltransferase"/>
    <property type="match status" value="2"/>
</dbReference>
<dbReference type="InterPro" id="IPR006132">
    <property type="entry name" value="Asp/Orn_carbamoyltranf_P-bd"/>
</dbReference>
<evidence type="ECO:0000313" key="7">
    <source>
        <dbReference type="EMBL" id="EST44694.1"/>
    </source>
</evidence>
<feature type="domain" description="Aspartate/ornithine carbamoyltransferase Asp/Orn-binding" evidence="5">
    <location>
        <begin position="152"/>
        <end position="309"/>
    </location>
</feature>